<dbReference type="EMBL" id="CH473965">
    <property type="protein sequence ID" value="EDL99162.1"/>
    <property type="molecule type" value="Genomic_DNA"/>
</dbReference>
<name>A6INP8_RAT</name>
<evidence type="ECO:0000313" key="2">
    <source>
        <dbReference type="Proteomes" id="UP000234681"/>
    </source>
</evidence>
<organism evidence="1 2">
    <name type="scientific">Rattus norvegicus</name>
    <name type="common">Rat</name>
    <dbReference type="NCBI Taxonomy" id="10116"/>
    <lineage>
        <taxon>Eukaryota</taxon>
        <taxon>Metazoa</taxon>
        <taxon>Chordata</taxon>
        <taxon>Craniata</taxon>
        <taxon>Vertebrata</taxon>
        <taxon>Euteleostomi</taxon>
        <taxon>Mammalia</taxon>
        <taxon>Eutheria</taxon>
        <taxon>Euarchontoglires</taxon>
        <taxon>Glires</taxon>
        <taxon>Rodentia</taxon>
        <taxon>Myomorpha</taxon>
        <taxon>Muroidea</taxon>
        <taxon>Muridae</taxon>
        <taxon>Murinae</taxon>
        <taxon>Rattus</taxon>
    </lineage>
</organism>
<accession>A6INP8</accession>
<evidence type="ECO:0000313" key="1">
    <source>
        <dbReference type="EMBL" id="EDL99162.1"/>
    </source>
</evidence>
<dbReference type="Proteomes" id="UP000234681">
    <property type="component" value="Chromosome 9"/>
</dbReference>
<gene>
    <name evidence="1" type="ORF">rCG_22314</name>
</gene>
<protein>
    <submittedName>
        <fullName evidence="1">RCG22314</fullName>
    </submittedName>
</protein>
<dbReference type="AlphaFoldDB" id="A6INP8"/>
<reference evidence="1 2" key="1">
    <citation type="submission" date="2005-09" db="EMBL/GenBank/DDBJ databases">
        <authorList>
            <person name="Mural R.J."/>
            <person name="Li P.W."/>
            <person name="Adams M.D."/>
            <person name="Amanatides P.G."/>
            <person name="Baden-Tillson H."/>
            <person name="Barnstead M."/>
            <person name="Chin S.H."/>
            <person name="Dew I."/>
            <person name="Evans C.A."/>
            <person name="Ferriera S."/>
            <person name="Flanigan M."/>
            <person name="Fosler C."/>
            <person name="Glodek A."/>
            <person name="Gu Z."/>
            <person name="Holt R.A."/>
            <person name="Jennings D."/>
            <person name="Kraft C.L."/>
            <person name="Lu F."/>
            <person name="Nguyen T."/>
            <person name="Nusskern D.R."/>
            <person name="Pfannkoch C.M."/>
            <person name="Sitter C."/>
            <person name="Sutton G.G."/>
            <person name="Venter J.C."/>
            <person name="Wang Z."/>
            <person name="Woodage T."/>
            <person name="Zheng X.H."/>
            <person name="Zhong F."/>
        </authorList>
    </citation>
    <scope>NUCLEOTIDE SEQUENCE [LARGE SCALE GENOMIC DNA]</scope>
    <source>
        <strain>BN</strain>
        <strain evidence="2">Sprague-Dawley</strain>
    </source>
</reference>
<proteinExistence type="predicted"/>
<sequence>MSKDLAGPYCLTEGSGSLGVALFPSSTDLPHQAAM</sequence>